<proteinExistence type="predicted"/>
<sequence length="156" mass="17235">MAVGDERSELKILELATREIGVGARAQRSIDDLLSPDDVLSPDTTREGNFALVIESVIPQGRVDVDTAGRVNDVAKVPAAYFFVTGRAVESQVWVAARRHEGTVFPVDETLEVSVRGVTREETELKRTMGRTQWVAMIIAKYEVGVRAILHGFARR</sequence>
<dbReference type="AlphaFoldDB" id="K0V0K3"/>
<dbReference type="Proteomes" id="UP000006072">
    <property type="component" value="Unassembled WGS sequence"/>
</dbReference>
<keyword evidence="2" id="KW-1185">Reference proteome</keyword>
<evidence type="ECO:0000313" key="1">
    <source>
        <dbReference type="EMBL" id="EJZ04519.1"/>
    </source>
</evidence>
<organism evidence="1 2">
    <name type="scientific">Mycolicibacterium vaccae ATCC 25954</name>
    <dbReference type="NCBI Taxonomy" id="1194972"/>
    <lineage>
        <taxon>Bacteria</taxon>
        <taxon>Bacillati</taxon>
        <taxon>Actinomycetota</taxon>
        <taxon>Actinomycetes</taxon>
        <taxon>Mycobacteriales</taxon>
        <taxon>Mycobacteriaceae</taxon>
        <taxon>Mycolicibacterium</taxon>
    </lineage>
</organism>
<accession>K0V0K3</accession>
<dbReference type="HOGENOM" id="CLU_1684658_0_0_11"/>
<protein>
    <submittedName>
        <fullName evidence="1">Uncharacterized protein</fullName>
    </submittedName>
</protein>
<name>K0V0K3_MYCVA</name>
<dbReference type="EMBL" id="ALQA01000113">
    <property type="protein sequence ID" value="EJZ04519.1"/>
    <property type="molecule type" value="Genomic_DNA"/>
</dbReference>
<comment type="caution">
    <text evidence="1">The sequence shown here is derived from an EMBL/GenBank/DDBJ whole genome shotgun (WGS) entry which is preliminary data.</text>
</comment>
<gene>
    <name evidence="1" type="ORF">MVAC_28533</name>
</gene>
<evidence type="ECO:0000313" key="2">
    <source>
        <dbReference type="Proteomes" id="UP000006072"/>
    </source>
</evidence>
<reference evidence="1 2" key="1">
    <citation type="journal article" date="2012" name="J. Bacteriol.">
        <title>Complete Genome Sequence of Mycobacterium vaccae Type Strain ATCC 25954.</title>
        <authorList>
            <person name="Ho Y.S."/>
            <person name="Adroub S.A."/>
            <person name="Abadi M."/>
            <person name="Al Alwan B."/>
            <person name="Alkhateeb R."/>
            <person name="Gao G."/>
            <person name="Ragab A."/>
            <person name="Ali S."/>
            <person name="van Soolingen D."/>
            <person name="Bitter W."/>
            <person name="Pain A."/>
            <person name="Abdallah A.M."/>
        </authorList>
    </citation>
    <scope>NUCLEOTIDE SEQUENCE [LARGE SCALE GENOMIC DNA]</scope>
    <source>
        <strain evidence="1 2">ATCC 25954</strain>
    </source>
</reference>